<evidence type="ECO:0000313" key="2">
    <source>
        <dbReference type="Proteomes" id="UP000029381"/>
    </source>
</evidence>
<dbReference type="Proteomes" id="UP000029381">
    <property type="component" value="Unassembled WGS sequence"/>
</dbReference>
<dbReference type="SUPFAM" id="SSF54611">
    <property type="entry name" value="SecB-like"/>
    <property type="match status" value="1"/>
</dbReference>
<dbReference type="InterPro" id="IPR009530">
    <property type="entry name" value="DUF1149"/>
</dbReference>
<gene>
    <name evidence="1" type="ORF">TMU3MR103_1327</name>
</gene>
<proteinExistence type="predicted"/>
<dbReference type="Gene3D" id="3.10.420.10">
    <property type="entry name" value="SecB-like"/>
    <property type="match status" value="1"/>
</dbReference>
<dbReference type="AlphaFoldDB" id="A0A091C3W1"/>
<evidence type="ECO:0000313" key="1">
    <source>
        <dbReference type="EMBL" id="KFN90777.1"/>
    </source>
</evidence>
<comment type="caution">
    <text evidence="1">The sequence shown here is derived from an EMBL/GenBank/DDBJ whole genome shotgun (WGS) entry which is preliminary data.</text>
</comment>
<dbReference type="EMBL" id="JPVT01000131">
    <property type="protein sequence ID" value="KFN90777.1"/>
    <property type="molecule type" value="Genomic_DNA"/>
</dbReference>
<protein>
    <submittedName>
        <fullName evidence="1">Uncharacterized protein</fullName>
    </submittedName>
</protein>
<organism evidence="1 2">
    <name type="scientific">Tetragenococcus muriaticus 3MR10-3</name>
    <dbReference type="NCBI Taxonomy" id="1302648"/>
    <lineage>
        <taxon>Bacteria</taxon>
        <taxon>Bacillati</taxon>
        <taxon>Bacillota</taxon>
        <taxon>Bacilli</taxon>
        <taxon>Lactobacillales</taxon>
        <taxon>Enterococcaceae</taxon>
        <taxon>Tetragenococcus</taxon>
    </lineage>
</organism>
<dbReference type="InterPro" id="IPR035958">
    <property type="entry name" value="SecB-like_sf"/>
</dbReference>
<name>A0A091C3W1_9ENTE</name>
<keyword evidence="2" id="KW-1185">Reference proteome</keyword>
<accession>A0A091C3W1</accession>
<dbReference type="RefSeq" id="WP_028789386.1">
    <property type="nucleotide sequence ID" value="NZ_JPVT01000131.1"/>
</dbReference>
<dbReference type="PIRSF" id="PIRSF031568">
    <property type="entry name" value="UCP031568"/>
    <property type="match status" value="1"/>
</dbReference>
<dbReference type="Pfam" id="PF06619">
    <property type="entry name" value="DUF1149"/>
    <property type="match status" value="1"/>
</dbReference>
<reference evidence="1 2" key="1">
    <citation type="submission" date="2014-08" db="EMBL/GenBank/DDBJ databases">
        <title>Genome sequence of Tetragenococcus muriaticus.</title>
        <authorList>
            <person name="Chuea-nongthon C."/>
            <person name="Rodtong S."/>
            <person name="Yongsawatdigul J."/>
            <person name="Steele J.L."/>
            <person name="Liu X.-y."/>
            <person name="Speers J."/>
            <person name="Glasner J.D."/>
            <person name="Neeno-Eckwall E.C."/>
        </authorList>
    </citation>
    <scope>NUCLEOTIDE SEQUENCE [LARGE SCALE GENOMIC DNA]</scope>
    <source>
        <strain evidence="1 2">3MR10-3</strain>
    </source>
</reference>
<dbReference type="PATRIC" id="fig|1302648.3.peg.1294"/>
<sequence>MEIRRQQPLVEAYHFDQRKEDEQELETRIHIGFTPLKAPSEDYPKENSIIGSRLRYEIVFTQFIIRGAMGQINHIVNRDIQSQEDLTKEEMDELMAPLFDILQRLTYEVTEIITDKPGVNLDFERRE</sequence>